<dbReference type="OMA" id="EFRWLHC"/>
<comment type="similarity">
    <text evidence="1">Belongs to the rtf2 family.</text>
</comment>
<organism evidence="4 5">
    <name type="scientific">Tribolium castaneum</name>
    <name type="common">Red flour beetle</name>
    <dbReference type="NCBI Taxonomy" id="7070"/>
    <lineage>
        <taxon>Eukaryota</taxon>
        <taxon>Metazoa</taxon>
        <taxon>Ecdysozoa</taxon>
        <taxon>Arthropoda</taxon>
        <taxon>Hexapoda</taxon>
        <taxon>Insecta</taxon>
        <taxon>Pterygota</taxon>
        <taxon>Neoptera</taxon>
        <taxon>Endopterygota</taxon>
        <taxon>Coleoptera</taxon>
        <taxon>Polyphaga</taxon>
        <taxon>Cucujiformia</taxon>
        <taxon>Tenebrionidae</taxon>
        <taxon>Tenebrionidae incertae sedis</taxon>
        <taxon>Tribolium</taxon>
    </lineage>
</organism>
<proteinExistence type="inferred from homology"/>
<dbReference type="InterPro" id="IPR006735">
    <property type="entry name" value="Rtf2"/>
</dbReference>
<keyword evidence="5" id="KW-1185">Reference proteome</keyword>
<dbReference type="EMBL" id="KQ971372">
    <property type="protein sequence ID" value="EFA10271.2"/>
    <property type="molecule type" value="Genomic_DNA"/>
</dbReference>
<dbReference type="PANTHER" id="PTHR12775:SF0">
    <property type="entry name" value="REPLICATION TERMINATION FACTOR 2"/>
    <property type="match status" value="1"/>
</dbReference>
<gene>
    <name evidence="4" type="primary">AUGUSTUS-3.0.2_12475</name>
    <name evidence="4" type="ORF">TcasGA2_TC012475</name>
</gene>
<dbReference type="GO" id="GO:0005634">
    <property type="term" value="C:nucleus"/>
    <property type="evidence" value="ECO:0000318"/>
    <property type="project" value="GO_Central"/>
</dbReference>
<dbReference type="InParanoid" id="D6X2M7"/>
<accession>D6X2M7</accession>
<reference evidence="4 5" key="2">
    <citation type="journal article" date="2010" name="Nucleic Acids Res.">
        <title>BeetleBase in 2010: revisions to provide comprehensive genomic information for Tribolium castaneum.</title>
        <authorList>
            <person name="Kim H.S."/>
            <person name="Murphy T."/>
            <person name="Xia J."/>
            <person name="Caragea D."/>
            <person name="Park Y."/>
            <person name="Beeman R.W."/>
            <person name="Lorenzen M.D."/>
            <person name="Butcher S."/>
            <person name="Manak J.R."/>
            <person name="Brown S.J."/>
        </authorList>
    </citation>
    <scope>GENOME REANNOTATION</scope>
    <source>
        <strain evidence="4 5">Georgia GA2</strain>
    </source>
</reference>
<dbReference type="GO" id="GO:0060322">
    <property type="term" value="P:head development"/>
    <property type="evidence" value="ECO:0000315"/>
    <property type="project" value="iBB"/>
</dbReference>
<evidence type="ECO:0000313" key="5">
    <source>
        <dbReference type="Proteomes" id="UP000007266"/>
    </source>
</evidence>
<sequence length="190" mass="21992">MGCDGGTIPRRNELVKVKQKPETKDHTSHLIFQWRYCNLSQQLLQRPIVTCGLGKLYNKSAIIEAMINKESLPNHIKTLKDVLDLNLTRNPEFREDAIMRIEISPYICPVTGLEMSGKFRFVALWSCGCVFAERALKNVEMKACPKCQKCFDKSDILELNPDFSAEETMKERMEVRKRRKKSAKRVIKKK</sequence>
<dbReference type="CDD" id="cd16653">
    <property type="entry name" value="RING-like_Rtf2"/>
    <property type="match status" value="1"/>
</dbReference>
<name>D6X2M7_TRICA</name>
<evidence type="ECO:0000256" key="1">
    <source>
        <dbReference type="ARBA" id="ARBA00009885"/>
    </source>
</evidence>
<dbReference type="InterPro" id="IPR027799">
    <property type="entry name" value="Rtf2_RING-finger"/>
</dbReference>
<evidence type="ECO:0000256" key="3">
    <source>
        <dbReference type="ARBA" id="ARBA00030367"/>
    </source>
</evidence>
<evidence type="ECO:0000313" key="4">
    <source>
        <dbReference type="EMBL" id="EFA10271.2"/>
    </source>
</evidence>
<dbReference type="Proteomes" id="UP000007266">
    <property type="component" value="Linkage group 9"/>
</dbReference>
<dbReference type="eggNOG" id="KOG3113">
    <property type="taxonomic scope" value="Eukaryota"/>
</dbReference>
<evidence type="ECO:0000256" key="2">
    <source>
        <dbReference type="ARBA" id="ARBA00015157"/>
    </source>
</evidence>
<dbReference type="PANTHER" id="PTHR12775">
    <property type="entry name" value="PROTEIN C20ORF43 HOMOLOG"/>
    <property type="match status" value="1"/>
</dbReference>
<reference evidence="4 5" key="1">
    <citation type="journal article" date="2008" name="Nature">
        <title>The genome of the model beetle and pest Tribolium castaneum.</title>
        <authorList>
            <consortium name="Tribolium Genome Sequencing Consortium"/>
            <person name="Richards S."/>
            <person name="Gibbs R.A."/>
            <person name="Weinstock G.M."/>
            <person name="Brown S.J."/>
            <person name="Denell R."/>
            <person name="Beeman R.W."/>
            <person name="Gibbs R."/>
            <person name="Beeman R.W."/>
            <person name="Brown S.J."/>
            <person name="Bucher G."/>
            <person name="Friedrich M."/>
            <person name="Grimmelikhuijzen C.J."/>
            <person name="Klingler M."/>
            <person name="Lorenzen M."/>
            <person name="Richards S."/>
            <person name="Roth S."/>
            <person name="Schroder R."/>
            <person name="Tautz D."/>
            <person name="Zdobnov E.M."/>
            <person name="Muzny D."/>
            <person name="Gibbs R.A."/>
            <person name="Weinstock G.M."/>
            <person name="Attaway T."/>
            <person name="Bell S."/>
            <person name="Buhay C.J."/>
            <person name="Chandrabose M.N."/>
            <person name="Chavez D."/>
            <person name="Clerk-Blankenburg K.P."/>
            <person name="Cree A."/>
            <person name="Dao M."/>
            <person name="Davis C."/>
            <person name="Chacko J."/>
            <person name="Dinh H."/>
            <person name="Dugan-Rocha S."/>
            <person name="Fowler G."/>
            <person name="Garner T.T."/>
            <person name="Garnes J."/>
            <person name="Gnirke A."/>
            <person name="Hawes A."/>
            <person name="Hernandez J."/>
            <person name="Hines S."/>
            <person name="Holder M."/>
            <person name="Hume J."/>
            <person name="Jhangiani S.N."/>
            <person name="Joshi V."/>
            <person name="Khan Z.M."/>
            <person name="Jackson L."/>
            <person name="Kovar C."/>
            <person name="Kowis A."/>
            <person name="Lee S."/>
            <person name="Lewis L.R."/>
            <person name="Margolis J."/>
            <person name="Morgan M."/>
            <person name="Nazareth L.V."/>
            <person name="Nguyen N."/>
            <person name="Okwuonu G."/>
            <person name="Parker D."/>
            <person name="Richards S."/>
            <person name="Ruiz S.J."/>
            <person name="Santibanez J."/>
            <person name="Savard J."/>
            <person name="Scherer S.E."/>
            <person name="Schneider B."/>
            <person name="Sodergren E."/>
            <person name="Tautz D."/>
            <person name="Vattahil S."/>
            <person name="Villasana D."/>
            <person name="White C.S."/>
            <person name="Wright R."/>
            <person name="Park Y."/>
            <person name="Beeman R.W."/>
            <person name="Lord J."/>
            <person name="Oppert B."/>
            <person name="Lorenzen M."/>
            <person name="Brown S."/>
            <person name="Wang L."/>
            <person name="Savard J."/>
            <person name="Tautz D."/>
            <person name="Richards S."/>
            <person name="Weinstock G."/>
            <person name="Gibbs R.A."/>
            <person name="Liu Y."/>
            <person name="Worley K."/>
            <person name="Weinstock G."/>
            <person name="Elsik C.G."/>
            <person name="Reese J.T."/>
            <person name="Elhaik E."/>
            <person name="Landan G."/>
            <person name="Graur D."/>
            <person name="Arensburger P."/>
            <person name="Atkinson P."/>
            <person name="Beeman R.W."/>
            <person name="Beidler J."/>
            <person name="Brown S.J."/>
            <person name="Demuth J.P."/>
            <person name="Drury D.W."/>
            <person name="Du Y.Z."/>
            <person name="Fujiwara H."/>
            <person name="Lorenzen M."/>
            <person name="Maselli V."/>
            <person name="Osanai M."/>
            <person name="Park Y."/>
            <person name="Robertson H.M."/>
            <person name="Tu Z."/>
            <person name="Wang J.J."/>
            <person name="Wang S."/>
            <person name="Richards S."/>
            <person name="Song H."/>
            <person name="Zhang L."/>
            <person name="Sodergren E."/>
            <person name="Werner D."/>
            <person name="Stanke M."/>
            <person name="Morgenstern B."/>
            <person name="Solovyev V."/>
            <person name="Kosarev P."/>
            <person name="Brown G."/>
            <person name="Chen H.C."/>
            <person name="Ermolaeva O."/>
            <person name="Hlavina W."/>
            <person name="Kapustin Y."/>
            <person name="Kiryutin B."/>
            <person name="Kitts P."/>
            <person name="Maglott D."/>
            <person name="Pruitt K."/>
            <person name="Sapojnikov V."/>
            <person name="Souvorov A."/>
            <person name="Mackey A.J."/>
            <person name="Waterhouse R.M."/>
            <person name="Wyder S."/>
            <person name="Zdobnov E.M."/>
            <person name="Zdobnov E.M."/>
            <person name="Wyder S."/>
            <person name="Kriventseva E.V."/>
            <person name="Kadowaki T."/>
            <person name="Bork P."/>
            <person name="Aranda M."/>
            <person name="Bao R."/>
            <person name="Beermann A."/>
            <person name="Berns N."/>
            <person name="Bolognesi R."/>
            <person name="Bonneton F."/>
            <person name="Bopp D."/>
            <person name="Brown S.J."/>
            <person name="Bucher G."/>
            <person name="Butts T."/>
            <person name="Chaumot A."/>
            <person name="Denell R.E."/>
            <person name="Ferrier D.E."/>
            <person name="Friedrich M."/>
            <person name="Gordon C.M."/>
            <person name="Jindra M."/>
            <person name="Klingler M."/>
            <person name="Lan Q."/>
            <person name="Lattorff H.M."/>
            <person name="Laudet V."/>
            <person name="von Levetsow C."/>
            <person name="Liu Z."/>
            <person name="Lutz R."/>
            <person name="Lynch J.A."/>
            <person name="da Fonseca R.N."/>
            <person name="Posnien N."/>
            <person name="Reuter R."/>
            <person name="Roth S."/>
            <person name="Savard J."/>
            <person name="Schinko J.B."/>
            <person name="Schmitt C."/>
            <person name="Schoppmeier M."/>
            <person name="Schroder R."/>
            <person name="Shippy T.D."/>
            <person name="Simonnet F."/>
            <person name="Marques-Souza H."/>
            <person name="Tautz D."/>
            <person name="Tomoyasu Y."/>
            <person name="Trauner J."/>
            <person name="Van der Zee M."/>
            <person name="Vervoort M."/>
            <person name="Wittkopp N."/>
            <person name="Wimmer E.A."/>
            <person name="Yang X."/>
            <person name="Jones A.K."/>
            <person name="Sattelle D.B."/>
            <person name="Ebert P.R."/>
            <person name="Nelson D."/>
            <person name="Scott J.G."/>
            <person name="Beeman R.W."/>
            <person name="Muthukrishnan S."/>
            <person name="Kramer K.J."/>
            <person name="Arakane Y."/>
            <person name="Beeman R.W."/>
            <person name="Zhu Q."/>
            <person name="Hogenkamp D."/>
            <person name="Dixit R."/>
            <person name="Oppert B."/>
            <person name="Jiang H."/>
            <person name="Zou Z."/>
            <person name="Marshall J."/>
            <person name="Elpidina E."/>
            <person name="Vinokurov K."/>
            <person name="Oppert C."/>
            <person name="Zou Z."/>
            <person name="Evans J."/>
            <person name="Lu Z."/>
            <person name="Zhao P."/>
            <person name="Sumathipala N."/>
            <person name="Altincicek B."/>
            <person name="Vilcinskas A."/>
            <person name="Williams M."/>
            <person name="Hultmark D."/>
            <person name="Hetru C."/>
            <person name="Jiang H."/>
            <person name="Grimmelikhuijzen C.J."/>
            <person name="Hauser F."/>
            <person name="Cazzamali G."/>
            <person name="Williamson M."/>
            <person name="Park Y."/>
            <person name="Li B."/>
            <person name="Tanaka Y."/>
            <person name="Predel R."/>
            <person name="Neupert S."/>
            <person name="Schachtner J."/>
            <person name="Verleyen P."/>
            <person name="Raible F."/>
            <person name="Bork P."/>
            <person name="Friedrich M."/>
            <person name="Walden K.K."/>
            <person name="Robertson H.M."/>
            <person name="Angeli S."/>
            <person name="Foret S."/>
            <person name="Bucher G."/>
            <person name="Schuetz S."/>
            <person name="Maleszka R."/>
            <person name="Wimmer E.A."/>
            <person name="Beeman R.W."/>
            <person name="Lorenzen M."/>
            <person name="Tomoyasu Y."/>
            <person name="Miller S.C."/>
            <person name="Grossmann D."/>
            <person name="Bucher G."/>
        </authorList>
    </citation>
    <scope>NUCLEOTIDE SEQUENCE [LARGE SCALE GENOMIC DNA]</scope>
    <source>
        <strain evidence="4 5">Georgia GA2</strain>
    </source>
</reference>
<dbReference type="STRING" id="7070.D6X2M7"/>
<dbReference type="HOGENOM" id="CLU_048955_2_2_1"/>
<protein>
    <recommendedName>
        <fullName evidence="2">Replication termination factor 2</fullName>
    </recommendedName>
    <alternativeName>
        <fullName evidence="3">Replication termination factor 2 domain-containing protein 1</fullName>
    </alternativeName>
</protein>
<dbReference type="Pfam" id="PF04641">
    <property type="entry name" value="Rtf2"/>
    <property type="match status" value="1"/>
</dbReference>
<dbReference type="AlphaFoldDB" id="D6X2M7"/>